<dbReference type="Proteomes" id="UP000198921">
    <property type="component" value="Unassembled WGS sequence"/>
</dbReference>
<dbReference type="STRING" id="1137993.SAMN05660209_04735"/>
<keyword evidence="1" id="KW-0472">Membrane</keyword>
<evidence type="ECO:0000256" key="1">
    <source>
        <dbReference type="SAM" id="Phobius"/>
    </source>
</evidence>
<sequence length="260" mass="28060">MADAVLGLPTWLVAVLLVVVMPGLVLLLQWGIRRRWPSLAEGDHNEVVGFIIAVVGVIYAVLLAFVVIVAWENSASAERIVGQEASTLRGLYRESAAFPDETQEELHVLVRQYADEVVELEWPAMAEGVPGDSRAGAVFDEMAETLASAQVTTPAQEEFLGAEAERLSQLVSLRSQRLDYADRTIPGVLWTALIVGGIVTIGFALLFGLQRAVLHSLMLGSLAALIGVLLFVAVEMDRPFAGGVAVQPEPFERVLADFSP</sequence>
<evidence type="ECO:0000313" key="3">
    <source>
        <dbReference type="Proteomes" id="UP000198921"/>
    </source>
</evidence>
<gene>
    <name evidence="2" type="ORF">SAMN05660209_04735</name>
</gene>
<dbReference type="Pfam" id="PF14023">
    <property type="entry name" value="Bestrophin-like"/>
    <property type="match status" value="1"/>
</dbReference>
<dbReference type="AlphaFoldDB" id="A0A1H3QFG9"/>
<keyword evidence="3" id="KW-1185">Reference proteome</keyword>
<reference evidence="3" key="1">
    <citation type="submission" date="2016-10" db="EMBL/GenBank/DDBJ databases">
        <authorList>
            <person name="Varghese N."/>
            <person name="Submissions S."/>
        </authorList>
    </citation>
    <scope>NUCLEOTIDE SEQUENCE [LARGE SCALE GENOMIC DNA]</scope>
    <source>
        <strain evidence="3">DSM 45422</strain>
    </source>
</reference>
<keyword evidence="1" id="KW-0812">Transmembrane</keyword>
<evidence type="ECO:0000313" key="2">
    <source>
        <dbReference type="EMBL" id="SDZ12107.1"/>
    </source>
</evidence>
<dbReference type="EMBL" id="FNOT01000022">
    <property type="protein sequence ID" value="SDZ12107.1"/>
    <property type="molecule type" value="Genomic_DNA"/>
</dbReference>
<keyword evidence="1" id="KW-1133">Transmembrane helix</keyword>
<dbReference type="OrthoDB" id="940913at2"/>
<proteinExistence type="predicted"/>
<dbReference type="InterPro" id="IPR025333">
    <property type="entry name" value="DUF4239"/>
</dbReference>
<feature type="transmembrane region" description="Helical" evidence="1">
    <location>
        <begin position="213"/>
        <end position="234"/>
    </location>
</feature>
<feature type="transmembrane region" description="Helical" evidence="1">
    <location>
        <begin position="47"/>
        <end position="71"/>
    </location>
</feature>
<organism evidence="2 3">
    <name type="scientific">Geodermatophilus africanus</name>
    <dbReference type="NCBI Taxonomy" id="1137993"/>
    <lineage>
        <taxon>Bacteria</taxon>
        <taxon>Bacillati</taxon>
        <taxon>Actinomycetota</taxon>
        <taxon>Actinomycetes</taxon>
        <taxon>Geodermatophilales</taxon>
        <taxon>Geodermatophilaceae</taxon>
        <taxon>Geodermatophilus</taxon>
    </lineage>
</organism>
<dbReference type="RefSeq" id="WP_091161720.1">
    <property type="nucleotide sequence ID" value="NZ_FNOT01000022.1"/>
</dbReference>
<accession>A0A1H3QFG9</accession>
<name>A0A1H3QFG9_9ACTN</name>
<feature type="transmembrane region" description="Helical" evidence="1">
    <location>
        <begin position="187"/>
        <end position="207"/>
    </location>
</feature>
<protein>
    <recommendedName>
        <fullName evidence="4">DUF4239 domain-containing protein</fullName>
    </recommendedName>
</protein>
<evidence type="ECO:0008006" key="4">
    <source>
        <dbReference type="Google" id="ProtNLM"/>
    </source>
</evidence>
<feature type="transmembrane region" description="Helical" evidence="1">
    <location>
        <begin position="12"/>
        <end position="32"/>
    </location>
</feature>